<evidence type="ECO:0000256" key="10">
    <source>
        <dbReference type="ARBA" id="ARBA00049878"/>
    </source>
</evidence>
<comment type="caution">
    <text evidence="11">The sequence shown here is derived from an EMBL/GenBank/DDBJ whole genome shotgun (WGS) entry which is preliminary data.</text>
</comment>
<dbReference type="GO" id="GO:0030366">
    <property type="term" value="F:molybdopterin synthase activity"/>
    <property type="evidence" value="ECO:0007669"/>
    <property type="project" value="UniProtKB-EC"/>
</dbReference>
<evidence type="ECO:0000256" key="2">
    <source>
        <dbReference type="ARBA" id="ARBA00005426"/>
    </source>
</evidence>
<dbReference type="EC" id="2.8.1.12" evidence="3"/>
<dbReference type="Proteomes" id="UP000811899">
    <property type="component" value="Unassembled WGS sequence"/>
</dbReference>
<sequence length="128" mass="14005">MVLVTHDAIDPTTAYGLIKHEVSGSVVLHYAVVKKDAGHDRPTSCIDYRSQGDTAAELGLIEAELRERFRLEDLLLIRRVGCLGIGDIISLVAASSPNSEDAFEACKFGISRLKKMTTIVKTEQFVSN</sequence>
<dbReference type="Pfam" id="PF02391">
    <property type="entry name" value="MoaE"/>
    <property type="match status" value="1"/>
</dbReference>
<dbReference type="InterPro" id="IPR003448">
    <property type="entry name" value="Mopterin_biosynth_MoaE"/>
</dbReference>
<dbReference type="InterPro" id="IPR036563">
    <property type="entry name" value="MoaE_sf"/>
</dbReference>
<comment type="subunit">
    <text evidence="5">Heterotetramer of 2 MoaD subunits and 2 MoaE subunits. Also stable as homodimer. The enzyme changes between these two forms during catalysis.</text>
</comment>
<evidence type="ECO:0000256" key="5">
    <source>
        <dbReference type="ARBA" id="ARBA00026066"/>
    </source>
</evidence>
<name>A0AAW4LB98_9BACT</name>
<evidence type="ECO:0000256" key="9">
    <source>
        <dbReference type="ARBA" id="ARBA00032474"/>
    </source>
</evidence>
<organism evidence="11 12">
    <name type="scientific">Geoanaerobacter pelophilus</name>
    <dbReference type="NCBI Taxonomy" id="60036"/>
    <lineage>
        <taxon>Bacteria</taxon>
        <taxon>Pseudomonadati</taxon>
        <taxon>Thermodesulfobacteriota</taxon>
        <taxon>Desulfuromonadia</taxon>
        <taxon>Geobacterales</taxon>
        <taxon>Geobacteraceae</taxon>
        <taxon>Geoanaerobacter</taxon>
    </lineage>
</organism>
<accession>A0AAW4LB98</accession>
<evidence type="ECO:0000256" key="4">
    <source>
        <dbReference type="ARBA" id="ARBA00013858"/>
    </source>
</evidence>
<dbReference type="EMBL" id="JAHCVJ010000005">
    <property type="protein sequence ID" value="MBT0665152.1"/>
    <property type="molecule type" value="Genomic_DNA"/>
</dbReference>
<dbReference type="AlphaFoldDB" id="A0AAW4LB98"/>
<evidence type="ECO:0000256" key="7">
    <source>
        <dbReference type="ARBA" id="ARBA00030407"/>
    </source>
</evidence>
<comment type="similarity">
    <text evidence="2">Belongs to the MoaE family.</text>
</comment>
<reference evidence="11 12" key="1">
    <citation type="submission" date="2021-05" db="EMBL/GenBank/DDBJ databases">
        <title>The draft genome of Geobacter pelophilus DSM 12255.</title>
        <authorList>
            <person name="Xu Z."/>
            <person name="Masuda Y."/>
            <person name="Itoh H."/>
            <person name="Senoo K."/>
        </authorList>
    </citation>
    <scope>NUCLEOTIDE SEQUENCE [LARGE SCALE GENOMIC DNA]</scope>
    <source>
        <strain evidence="11 12">DSM 12255</strain>
    </source>
</reference>
<dbReference type="Gene3D" id="3.90.1170.40">
    <property type="entry name" value="Molybdopterin biosynthesis MoaE subunit"/>
    <property type="match status" value="1"/>
</dbReference>
<evidence type="ECO:0000313" key="12">
    <source>
        <dbReference type="Proteomes" id="UP000811899"/>
    </source>
</evidence>
<evidence type="ECO:0000313" key="11">
    <source>
        <dbReference type="EMBL" id="MBT0665152.1"/>
    </source>
</evidence>
<dbReference type="RefSeq" id="WP_214171931.1">
    <property type="nucleotide sequence ID" value="NZ_JAHCVJ010000005.1"/>
</dbReference>
<gene>
    <name evidence="11" type="ORF">KI809_12665</name>
</gene>
<proteinExistence type="inferred from homology"/>
<comment type="catalytic activity">
    <reaction evidence="10">
        <text>2 [molybdopterin-synthase sulfur-carrier protein]-C-terminal-Gly-aminoethanethioate + cyclic pyranopterin phosphate + H2O = molybdopterin + 2 [molybdopterin-synthase sulfur-carrier protein]-C-terminal Gly-Gly + 2 H(+)</text>
        <dbReference type="Rhea" id="RHEA:26333"/>
        <dbReference type="Rhea" id="RHEA-COMP:12202"/>
        <dbReference type="Rhea" id="RHEA-COMP:19907"/>
        <dbReference type="ChEBI" id="CHEBI:15377"/>
        <dbReference type="ChEBI" id="CHEBI:15378"/>
        <dbReference type="ChEBI" id="CHEBI:58698"/>
        <dbReference type="ChEBI" id="CHEBI:59648"/>
        <dbReference type="ChEBI" id="CHEBI:90778"/>
        <dbReference type="ChEBI" id="CHEBI:232372"/>
        <dbReference type="EC" id="2.8.1.12"/>
    </reaction>
</comment>
<evidence type="ECO:0000256" key="3">
    <source>
        <dbReference type="ARBA" id="ARBA00011950"/>
    </source>
</evidence>
<keyword evidence="12" id="KW-1185">Reference proteome</keyword>
<evidence type="ECO:0000256" key="1">
    <source>
        <dbReference type="ARBA" id="ARBA00005046"/>
    </source>
</evidence>
<dbReference type="GO" id="GO:0006777">
    <property type="term" value="P:Mo-molybdopterin cofactor biosynthetic process"/>
    <property type="evidence" value="ECO:0007669"/>
    <property type="project" value="InterPro"/>
</dbReference>
<protein>
    <recommendedName>
        <fullName evidence="4">Molybdopterin synthase catalytic subunit</fullName>
        <ecNumber evidence="3">2.8.1.12</ecNumber>
    </recommendedName>
    <alternativeName>
        <fullName evidence="8">MPT synthase subunit 2</fullName>
    </alternativeName>
    <alternativeName>
        <fullName evidence="6">Molybdenum cofactor biosynthesis protein E</fullName>
    </alternativeName>
    <alternativeName>
        <fullName evidence="7">Molybdopterin-converting factor large subunit</fullName>
    </alternativeName>
    <alternativeName>
        <fullName evidence="9">Molybdopterin-converting factor subunit 2</fullName>
    </alternativeName>
</protein>
<evidence type="ECO:0000256" key="6">
    <source>
        <dbReference type="ARBA" id="ARBA00029745"/>
    </source>
</evidence>
<evidence type="ECO:0000256" key="8">
    <source>
        <dbReference type="ARBA" id="ARBA00030781"/>
    </source>
</evidence>
<dbReference type="SUPFAM" id="SSF54690">
    <property type="entry name" value="Molybdopterin synthase subunit MoaE"/>
    <property type="match status" value="1"/>
</dbReference>
<comment type="pathway">
    <text evidence="1">Cofactor biosynthesis; molybdopterin biosynthesis.</text>
</comment>